<sequence length="218" mass="25069">MKILREAYKKEVKKVRRYSNGSTASKTAGSPPKTMRAEEGRFEKAELQQTVDEISDIQYKYEIDDNDSVDDPDYKNSYSSYSDSDYVNIKSKRPRLETDFQINRDIRNTIASLGSDISFSHSSDKSETKIADLHDLRVIWVVKNRKFNPKPVTEATLRKRAMIARESNTHVIVGKWRDKRKVLCLTIEEVPEMTDIQIKMGVVQKASSIAKYNSINPL</sequence>
<dbReference type="Proteomes" id="UP000801492">
    <property type="component" value="Unassembled WGS sequence"/>
</dbReference>
<reference evidence="2" key="1">
    <citation type="submission" date="2019-08" db="EMBL/GenBank/DDBJ databases">
        <title>The genome of the North American firefly Photinus pyralis.</title>
        <authorList>
            <consortium name="Photinus pyralis genome working group"/>
            <person name="Fallon T.R."/>
            <person name="Sander Lower S.E."/>
            <person name="Weng J.-K."/>
        </authorList>
    </citation>
    <scope>NUCLEOTIDE SEQUENCE</scope>
    <source>
        <strain evidence="2">TRF0915ILg1</strain>
        <tissue evidence="2">Whole body</tissue>
    </source>
</reference>
<comment type="caution">
    <text evidence="2">The sequence shown here is derived from an EMBL/GenBank/DDBJ whole genome shotgun (WGS) entry which is preliminary data.</text>
</comment>
<evidence type="ECO:0000313" key="3">
    <source>
        <dbReference type="Proteomes" id="UP000801492"/>
    </source>
</evidence>
<gene>
    <name evidence="2" type="ORF">ILUMI_03528</name>
</gene>
<feature type="compositionally biased region" description="Polar residues" evidence="1">
    <location>
        <begin position="19"/>
        <end position="28"/>
    </location>
</feature>
<feature type="region of interest" description="Disordered" evidence="1">
    <location>
        <begin position="15"/>
        <end position="47"/>
    </location>
</feature>
<evidence type="ECO:0000256" key="1">
    <source>
        <dbReference type="SAM" id="MobiDB-lite"/>
    </source>
</evidence>
<proteinExistence type="predicted"/>
<dbReference type="OrthoDB" id="6737228at2759"/>
<accession>A0A8K0GFF0</accession>
<evidence type="ECO:0000313" key="2">
    <source>
        <dbReference type="EMBL" id="KAF2902655.1"/>
    </source>
</evidence>
<dbReference type="AlphaFoldDB" id="A0A8K0GFF0"/>
<keyword evidence="3" id="KW-1185">Reference proteome</keyword>
<name>A0A8K0GFF0_IGNLU</name>
<organism evidence="2 3">
    <name type="scientific">Ignelater luminosus</name>
    <name type="common">Cucubano</name>
    <name type="synonym">Pyrophorus luminosus</name>
    <dbReference type="NCBI Taxonomy" id="2038154"/>
    <lineage>
        <taxon>Eukaryota</taxon>
        <taxon>Metazoa</taxon>
        <taxon>Ecdysozoa</taxon>
        <taxon>Arthropoda</taxon>
        <taxon>Hexapoda</taxon>
        <taxon>Insecta</taxon>
        <taxon>Pterygota</taxon>
        <taxon>Neoptera</taxon>
        <taxon>Endopterygota</taxon>
        <taxon>Coleoptera</taxon>
        <taxon>Polyphaga</taxon>
        <taxon>Elateriformia</taxon>
        <taxon>Elateroidea</taxon>
        <taxon>Elateridae</taxon>
        <taxon>Agrypninae</taxon>
        <taxon>Pyrophorini</taxon>
        <taxon>Ignelater</taxon>
    </lineage>
</organism>
<feature type="compositionally biased region" description="Basic and acidic residues" evidence="1">
    <location>
        <begin position="35"/>
        <end position="46"/>
    </location>
</feature>
<protein>
    <submittedName>
        <fullName evidence="2">Uncharacterized protein</fullName>
    </submittedName>
</protein>
<dbReference type="EMBL" id="VTPC01001229">
    <property type="protein sequence ID" value="KAF2902655.1"/>
    <property type="molecule type" value="Genomic_DNA"/>
</dbReference>